<keyword evidence="3" id="KW-1185">Reference proteome</keyword>
<dbReference type="RefSeq" id="XP_049266089.1">
    <property type="nucleotide sequence ID" value="XM_049410384.1"/>
</dbReference>
<proteinExistence type="predicted"/>
<feature type="domain" description="F-box" evidence="1">
    <location>
        <begin position="55"/>
        <end position="106"/>
    </location>
</feature>
<dbReference type="Pfam" id="PF00646">
    <property type="entry name" value="F-box"/>
    <property type="match status" value="1"/>
</dbReference>
<dbReference type="PROSITE" id="PS50181">
    <property type="entry name" value="FBOX"/>
    <property type="match status" value="1"/>
</dbReference>
<name>A0A8J5QW62_9ASCO</name>
<evidence type="ECO:0000313" key="3">
    <source>
        <dbReference type="Proteomes" id="UP000694255"/>
    </source>
</evidence>
<evidence type="ECO:0000259" key="1">
    <source>
        <dbReference type="PROSITE" id="PS50181"/>
    </source>
</evidence>
<gene>
    <name evidence="2" type="ORF">J8A68_000683</name>
</gene>
<accession>A0A8J5QW62</accession>
<organism evidence="2 3">
    <name type="scientific">[Candida] subhashii</name>
    <dbReference type="NCBI Taxonomy" id="561895"/>
    <lineage>
        <taxon>Eukaryota</taxon>
        <taxon>Fungi</taxon>
        <taxon>Dikarya</taxon>
        <taxon>Ascomycota</taxon>
        <taxon>Saccharomycotina</taxon>
        <taxon>Pichiomycetes</taxon>
        <taxon>Debaryomycetaceae</taxon>
        <taxon>Spathaspora</taxon>
    </lineage>
</organism>
<dbReference type="CDD" id="cd09917">
    <property type="entry name" value="F-box_SF"/>
    <property type="match status" value="1"/>
</dbReference>
<dbReference type="OrthoDB" id="4016968at2759"/>
<dbReference type="EMBL" id="JAGSYN010000046">
    <property type="protein sequence ID" value="KAG7665857.1"/>
    <property type="molecule type" value="Genomic_DNA"/>
</dbReference>
<comment type="caution">
    <text evidence="2">The sequence shown here is derived from an EMBL/GenBank/DDBJ whole genome shotgun (WGS) entry which is preliminary data.</text>
</comment>
<sequence length="444" mass="52163">MDSSFEYLLETDVLQLPETPSREIRSKEDIRNEILQIRQELYQLSESLKSANNFSKGIFLLPDDILAIVLEYVNQMDTFHLALTHRRFKNACKVKLFKSIYVYDDVISRKGINVPKSLYSSFYMKYTVLGLMKLLELIKSSYYYPEYMKNILFANDRLVLVDTLNTITRKAHQCSISFLDISYMEIKKWILNHQKASVSEYHWFGNSLEAVYPTRLVTHLLVKDTERTWIENELPKFTKLKSIKLIEPPEFTVPNKIAVDELYLRSFNIRNVQNVLSGFDLHRVKRLQICCFENPSLQKLPTLAENFTSLKALEIEINTTESSWYKFIEALKTSLEEIYWIRYDYNKSATDYDKLLAHHKKSLKILSFSSIEQVGFRSGKPDFSRLPGGIHPKSHDFRAIRPRNVNLENYPLLQKIIIDGYVVSVTQTREKYLVPVEFYGKQHR</sequence>
<dbReference type="GeneID" id="73467484"/>
<reference evidence="2 3" key="1">
    <citation type="journal article" date="2021" name="DNA Res.">
        <title>Genome analysis of Candida subhashii reveals its hybrid nature and dual mitochondrial genome conformations.</title>
        <authorList>
            <person name="Mixao V."/>
            <person name="Hegedusova E."/>
            <person name="Saus E."/>
            <person name="Pryszcz L.P."/>
            <person name="Cillingova A."/>
            <person name="Nosek J."/>
            <person name="Gabaldon T."/>
        </authorList>
    </citation>
    <scope>NUCLEOTIDE SEQUENCE [LARGE SCALE GENOMIC DNA]</scope>
    <source>
        <strain evidence="2 3">CBS 10753</strain>
    </source>
</reference>
<evidence type="ECO:0000313" key="2">
    <source>
        <dbReference type="EMBL" id="KAG7665857.1"/>
    </source>
</evidence>
<protein>
    <recommendedName>
        <fullName evidence="1">F-box domain-containing protein</fullName>
    </recommendedName>
</protein>
<dbReference type="Proteomes" id="UP000694255">
    <property type="component" value="Unassembled WGS sequence"/>
</dbReference>
<dbReference type="InterPro" id="IPR001810">
    <property type="entry name" value="F-box_dom"/>
</dbReference>
<dbReference type="AlphaFoldDB" id="A0A8J5QW62"/>